<dbReference type="GeneID" id="27348922"/>
<accession>A0A0D2BY37</accession>
<dbReference type="EMBL" id="KN847045">
    <property type="protein sequence ID" value="KIW23988.1"/>
    <property type="molecule type" value="Genomic_DNA"/>
</dbReference>
<dbReference type="RefSeq" id="XP_016244204.1">
    <property type="nucleotide sequence ID" value="XM_016397013.1"/>
</dbReference>
<feature type="region of interest" description="Disordered" evidence="1">
    <location>
        <begin position="1"/>
        <end position="26"/>
    </location>
</feature>
<gene>
    <name evidence="2" type="ORF">PV07_09728</name>
</gene>
<evidence type="ECO:0000256" key="1">
    <source>
        <dbReference type="SAM" id="MobiDB-lite"/>
    </source>
</evidence>
<dbReference type="OrthoDB" id="4159766at2759"/>
<reference evidence="2 3" key="1">
    <citation type="submission" date="2015-01" db="EMBL/GenBank/DDBJ databases">
        <title>The Genome Sequence of Cladophialophora immunda CBS83496.</title>
        <authorList>
            <consortium name="The Broad Institute Genomics Platform"/>
            <person name="Cuomo C."/>
            <person name="de Hoog S."/>
            <person name="Gorbushina A."/>
            <person name="Stielow B."/>
            <person name="Teixiera M."/>
            <person name="Abouelleil A."/>
            <person name="Chapman S.B."/>
            <person name="Priest M."/>
            <person name="Young S.K."/>
            <person name="Wortman J."/>
            <person name="Nusbaum C."/>
            <person name="Birren B."/>
        </authorList>
    </citation>
    <scope>NUCLEOTIDE SEQUENCE [LARGE SCALE GENOMIC DNA]</scope>
    <source>
        <strain evidence="2 3">CBS 83496</strain>
    </source>
</reference>
<evidence type="ECO:0000313" key="3">
    <source>
        <dbReference type="Proteomes" id="UP000054466"/>
    </source>
</evidence>
<dbReference type="VEuPathDB" id="FungiDB:PV07_09728"/>
<organism evidence="2 3">
    <name type="scientific">Cladophialophora immunda</name>
    <dbReference type="NCBI Taxonomy" id="569365"/>
    <lineage>
        <taxon>Eukaryota</taxon>
        <taxon>Fungi</taxon>
        <taxon>Dikarya</taxon>
        <taxon>Ascomycota</taxon>
        <taxon>Pezizomycotina</taxon>
        <taxon>Eurotiomycetes</taxon>
        <taxon>Chaetothyriomycetidae</taxon>
        <taxon>Chaetothyriales</taxon>
        <taxon>Herpotrichiellaceae</taxon>
        <taxon>Cladophialophora</taxon>
    </lineage>
</organism>
<name>A0A0D2BY37_9EURO</name>
<evidence type="ECO:0000313" key="2">
    <source>
        <dbReference type="EMBL" id="KIW23988.1"/>
    </source>
</evidence>
<dbReference type="AlphaFoldDB" id="A0A0D2BY37"/>
<dbReference type="HOGENOM" id="CLU_1194758_0_0_1"/>
<sequence>MSEAGVADSVQARRQRRRAAGQSGGEFEIVRHNGTISYRYVWPDKEKDFVDRLVSWAVAGPTTASVVTESDKTPDHNAQVETKKDNPNEENIVLNVQDTETKALSDDVGCVEMITSGQEVRKARGAFRRLNRRISGWLQCKKADGKEDELEESSGLAPEQGQPWISQPQLPPVHTESPVKEQLEFEADRVSTHEDVNWGFFLAQHGSSDLARQFENEIRCSNVIDDQNLSDGEKD</sequence>
<proteinExistence type="predicted"/>
<keyword evidence="3" id="KW-1185">Reference proteome</keyword>
<feature type="region of interest" description="Disordered" evidence="1">
    <location>
        <begin position="143"/>
        <end position="181"/>
    </location>
</feature>
<protein>
    <submittedName>
        <fullName evidence="2">Uncharacterized protein</fullName>
    </submittedName>
</protein>
<dbReference type="Proteomes" id="UP000054466">
    <property type="component" value="Unassembled WGS sequence"/>
</dbReference>